<keyword evidence="6" id="KW-0406">Ion transport</keyword>
<evidence type="ECO:0000256" key="4">
    <source>
        <dbReference type="ARBA" id="ARBA00022692"/>
    </source>
</evidence>
<dbReference type="GO" id="GO:1903425">
    <property type="term" value="F:fluoride transmembrane transporter activity"/>
    <property type="evidence" value="ECO:0007669"/>
    <property type="project" value="TreeGrafter"/>
</dbReference>
<dbReference type="GO" id="GO:0005886">
    <property type="term" value="C:plasma membrane"/>
    <property type="evidence" value="ECO:0007669"/>
    <property type="project" value="UniProtKB-SubCell"/>
</dbReference>
<keyword evidence="6" id="KW-0813">Transport</keyword>
<evidence type="ECO:0000256" key="5">
    <source>
        <dbReference type="ARBA" id="ARBA00022989"/>
    </source>
</evidence>
<keyword evidence="7 11" id="KW-0472">Membrane</keyword>
<dbReference type="AlphaFoldDB" id="A0A2U1F6Q7"/>
<keyword evidence="4 11" id="KW-0812">Transmembrane</keyword>
<name>A0A2U1F6Q7_9PORP</name>
<proteinExistence type="inferred from homology"/>
<comment type="subcellular location">
    <subcellularLocation>
        <location evidence="1">Cell membrane</location>
        <topology evidence="1">Multi-pass membrane protein</topology>
    </subcellularLocation>
</comment>
<keyword evidence="2" id="KW-1003">Cell membrane</keyword>
<comment type="caution">
    <text evidence="11">Lacks conserved residue(s) required for the propagation of feature annotation.</text>
</comment>
<reference evidence="12 13" key="1">
    <citation type="submission" date="2018-04" db="EMBL/GenBank/DDBJ databases">
        <title>Genomic Encyclopedia of Type Strains, Phase IV (KMG-IV): sequencing the most valuable type-strain genomes for metagenomic binning, comparative biology and taxonomic classification.</title>
        <authorList>
            <person name="Goeker M."/>
        </authorList>
    </citation>
    <scope>NUCLEOTIDE SEQUENCE [LARGE SCALE GENOMIC DNA]</scope>
    <source>
        <strain evidence="12 13">DSM 28520</strain>
    </source>
</reference>
<dbReference type="Pfam" id="PF02537">
    <property type="entry name" value="CRCB"/>
    <property type="match status" value="1"/>
</dbReference>
<protein>
    <recommendedName>
        <fullName evidence="11">Fluoride-specific ion channel</fullName>
    </recommendedName>
</protein>
<sequence>MVVNLLGCFLIGLIYSLSAKCVSMTDEGRLFLAVGLCGGFTTFSTFSAEALELLRAGRWLYGALYSEGSFFLGLLAGLCSHALFAYSNALNNSALTAGHRRNELRAKKNLHIVCKKPAHKLFRLCAISPKIMRQNEKEMAPFFTDLRATILSFFARRGGVLSAFADNKCPDAVLLA</sequence>
<evidence type="ECO:0000256" key="7">
    <source>
        <dbReference type="ARBA" id="ARBA00023136"/>
    </source>
</evidence>
<comment type="catalytic activity">
    <reaction evidence="10">
        <text>fluoride(in) = fluoride(out)</text>
        <dbReference type="Rhea" id="RHEA:76159"/>
        <dbReference type="ChEBI" id="CHEBI:17051"/>
    </reaction>
    <physiologicalReaction direction="left-to-right" evidence="10">
        <dbReference type="Rhea" id="RHEA:76160"/>
    </physiologicalReaction>
</comment>
<comment type="caution">
    <text evidence="12">The sequence shown here is derived from an EMBL/GenBank/DDBJ whole genome shotgun (WGS) entry which is preliminary data.</text>
</comment>
<keyword evidence="13" id="KW-1185">Reference proteome</keyword>
<dbReference type="PANTHER" id="PTHR28259">
    <property type="entry name" value="FLUORIDE EXPORT PROTEIN 1-RELATED"/>
    <property type="match status" value="1"/>
</dbReference>
<evidence type="ECO:0000256" key="1">
    <source>
        <dbReference type="ARBA" id="ARBA00004651"/>
    </source>
</evidence>
<evidence type="ECO:0000256" key="10">
    <source>
        <dbReference type="ARBA" id="ARBA00035585"/>
    </source>
</evidence>
<gene>
    <name evidence="12" type="ORF">C7382_11726</name>
</gene>
<organism evidence="12 13">
    <name type="scientific">Porphyromonas loveana</name>
    <dbReference type="NCBI Taxonomy" id="1884669"/>
    <lineage>
        <taxon>Bacteria</taxon>
        <taxon>Pseudomonadati</taxon>
        <taxon>Bacteroidota</taxon>
        <taxon>Bacteroidia</taxon>
        <taxon>Bacteroidales</taxon>
        <taxon>Porphyromonadaceae</taxon>
        <taxon>Porphyromonas</taxon>
    </lineage>
</organism>
<evidence type="ECO:0000256" key="8">
    <source>
        <dbReference type="ARBA" id="ARBA00023303"/>
    </source>
</evidence>
<evidence type="ECO:0000256" key="6">
    <source>
        <dbReference type="ARBA" id="ARBA00023065"/>
    </source>
</evidence>
<evidence type="ECO:0000313" key="12">
    <source>
        <dbReference type="EMBL" id="PVZ07832.1"/>
    </source>
</evidence>
<comment type="function">
    <text evidence="11">Important for reducing fluoride concentration in the cell, thus reducing its toxicity.</text>
</comment>
<dbReference type="InterPro" id="IPR003691">
    <property type="entry name" value="FluC"/>
</dbReference>
<evidence type="ECO:0000256" key="9">
    <source>
        <dbReference type="ARBA" id="ARBA00035120"/>
    </source>
</evidence>
<feature type="transmembrane region" description="Helical" evidence="11">
    <location>
        <begin position="63"/>
        <end position="86"/>
    </location>
</feature>
<dbReference type="Proteomes" id="UP000245462">
    <property type="component" value="Unassembled WGS sequence"/>
</dbReference>
<evidence type="ECO:0000256" key="2">
    <source>
        <dbReference type="ARBA" id="ARBA00022475"/>
    </source>
</evidence>
<evidence type="ECO:0000256" key="11">
    <source>
        <dbReference type="RuleBase" id="RU004340"/>
    </source>
</evidence>
<comment type="similarity">
    <text evidence="9 11">Belongs to the fluoride channel Fluc/FEX (TC 1.A.43) family.</text>
</comment>
<dbReference type="PANTHER" id="PTHR28259:SF1">
    <property type="entry name" value="FLUORIDE EXPORT PROTEIN 1-RELATED"/>
    <property type="match status" value="1"/>
</dbReference>
<keyword evidence="8" id="KW-0407">Ion channel</keyword>
<dbReference type="EMBL" id="QEKY01000017">
    <property type="protein sequence ID" value="PVZ07832.1"/>
    <property type="molecule type" value="Genomic_DNA"/>
</dbReference>
<accession>A0A2U1F6Q7</accession>
<evidence type="ECO:0000256" key="3">
    <source>
        <dbReference type="ARBA" id="ARBA00022519"/>
    </source>
</evidence>
<evidence type="ECO:0000313" key="13">
    <source>
        <dbReference type="Proteomes" id="UP000245462"/>
    </source>
</evidence>
<keyword evidence="3" id="KW-0997">Cell inner membrane</keyword>
<keyword evidence="5 11" id="KW-1133">Transmembrane helix</keyword>
<feature type="transmembrane region" description="Helical" evidence="11">
    <location>
        <begin position="29"/>
        <end position="51"/>
    </location>
</feature>